<dbReference type="Proteomes" id="UP001275084">
    <property type="component" value="Unassembled WGS sequence"/>
</dbReference>
<proteinExistence type="predicted"/>
<dbReference type="EMBL" id="JAUIQD010000001">
    <property type="protein sequence ID" value="KAK3364317.1"/>
    <property type="molecule type" value="Genomic_DNA"/>
</dbReference>
<feature type="compositionally biased region" description="Polar residues" evidence="1">
    <location>
        <begin position="1"/>
        <end position="20"/>
    </location>
</feature>
<sequence>MHTRSPSLELTGTADDSASDGQDVEHRIYDTSPTPNDPILVRRTPLMIREYYGRVSRRLHQRPRPLIPALQPFRVSRIRFVKATSAKIGPNFGPVVEPSVRASARGTSVDVTGGCRQRRRMNCRLVACPKIRFDHWTFPTGFGSSIATYTANILGAWFAKSLHPAGCMPAQADDGEDVCCVEVPSALVQSFWAWPWSLCNPRA</sequence>
<gene>
    <name evidence="2" type="ORF">B0T25DRAFT_61082</name>
</gene>
<reference evidence="2" key="2">
    <citation type="submission" date="2023-06" db="EMBL/GenBank/DDBJ databases">
        <authorList>
            <consortium name="Lawrence Berkeley National Laboratory"/>
            <person name="Haridas S."/>
            <person name="Hensen N."/>
            <person name="Bonometti L."/>
            <person name="Westerberg I."/>
            <person name="Brannstrom I.O."/>
            <person name="Guillou S."/>
            <person name="Cros-Aarteil S."/>
            <person name="Calhoun S."/>
            <person name="Kuo A."/>
            <person name="Mondo S."/>
            <person name="Pangilinan J."/>
            <person name="Riley R."/>
            <person name="Labutti K."/>
            <person name="Andreopoulos B."/>
            <person name="Lipzen A."/>
            <person name="Chen C."/>
            <person name="Yanf M."/>
            <person name="Daum C."/>
            <person name="Ng V."/>
            <person name="Clum A."/>
            <person name="Steindorff A."/>
            <person name="Ohm R."/>
            <person name="Martin F."/>
            <person name="Silar P."/>
            <person name="Natvig D."/>
            <person name="Lalanne C."/>
            <person name="Gautier V."/>
            <person name="Ament-Velasquez S.L."/>
            <person name="Kruys A."/>
            <person name="Hutchinson M.I."/>
            <person name="Powell A.J."/>
            <person name="Barry K."/>
            <person name="Miller A.N."/>
            <person name="Grigoriev I.V."/>
            <person name="Debuchy R."/>
            <person name="Gladieux P."/>
            <person name="Thoren M.H."/>
            <person name="Johannesson H."/>
        </authorList>
    </citation>
    <scope>NUCLEOTIDE SEQUENCE</scope>
    <source>
        <strain evidence="2">CBS 955.72</strain>
    </source>
</reference>
<feature type="region of interest" description="Disordered" evidence="1">
    <location>
        <begin position="1"/>
        <end position="36"/>
    </location>
</feature>
<evidence type="ECO:0000313" key="3">
    <source>
        <dbReference type="Proteomes" id="UP001275084"/>
    </source>
</evidence>
<accession>A0AAJ0HX55</accession>
<name>A0AAJ0HX55_9PEZI</name>
<comment type="caution">
    <text evidence="2">The sequence shown here is derived from an EMBL/GenBank/DDBJ whole genome shotgun (WGS) entry which is preliminary data.</text>
</comment>
<dbReference type="AlphaFoldDB" id="A0AAJ0HX55"/>
<evidence type="ECO:0000256" key="1">
    <source>
        <dbReference type="SAM" id="MobiDB-lite"/>
    </source>
</evidence>
<evidence type="ECO:0000313" key="2">
    <source>
        <dbReference type="EMBL" id="KAK3364317.1"/>
    </source>
</evidence>
<organism evidence="2 3">
    <name type="scientific">Lasiosphaeria hispida</name>
    <dbReference type="NCBI Taxonomy" id="260671"/>
    <lineage>
        <taxon>Eukaryota</taxon>
        <taxon>Fungi</taxon>
        <taxon>Dikarya</taxon>
        <taxon>Ascomycota</taxon>
        <taxon>Pezizomycotina</taxon>
        <taxon>Sordariomycetes</taxon>
        <taxon>Sordariomycetidae</taxon>
        <taxon>Sordariales</taxon>
        <taxon>Lasiosphaeriaceae</taxon>
        <taxon>Lasiosphaeria</taxon>
    </lineage>
</organism>
<keyword evidence="3" id="KW-1185">Reference proteome</keyword>
<protein>
    <submittedName>
        <fullName evidence="2">Uncharacterized protein</fullName>
    </submittedName>
</protein>
<reference evidence="2" key="1">
    <citation type="journal article" date="2023" name="Mol. Phylogenet. Evol.">
        <title>Genome-scale phylogeny and comparative genomics of the fungal order Sordariales.</title>
        <authorList>
            <person name="Hensen N."/>
            <person name="Bonometti L."/>
            <person name="Westerberg I."/>
            <person name="Brannstrom I.O."/>
            <person name="Guillou S."/>
            <person name="Cros-Aarteil S."/>
            <person name="Calhoun S."/>
            <person name="Haridas S."/>
            <person name="Kuo A."/>
            <person name="Mondo S."/>
            <person name="Pangilinan J."/>
            <person name="Riley R."/>
            <person name="LaButti K."/>
            <person name="Andreopoulos B."/>
            <person name="Lipzen A."/>
            <person name="Chen C."/>
            <person name="Yan M."/>
            <person name="Daum C."/>
            <person name="Ng V."/>
            <person name="Clum A."/>
            <person name="Steindorff A."/>
            <person name="Ohm R.A."/>
            <person name="Martin F."/>
            <person name="Silar P."/>
            <person name="Natvig D.O."/>
            <person name="Lalanne C."/>
            <person name="Gautier V."/>
            <person name="Ament-Velasquez S.L."/>
            <person name="Kruys A."/>
            <person name="Hutchinson M.I."/>
            <person name="Powell A.J."/>
            <person name="Barry K."/>
            <person name="Miller A.N."/>
            <person name="Grigoriev I.V."/>
            <person name="Debuchy R."/>
            <person name="Gladieux P."/>
            <person name="Hiltunen Thoren M."/>
            <person name="Johannesson H."/>
        </authorList>
    </citation>
    <scope>NUCLEOTIDE SEQUENCE</scope>
    <source>
        <strain evidence="2">CBS 955.72</strain>
    </source>
</reference>